<evidence type="ECO:0000313" key="3">
    <source>
        <dbReference type="WBParaSite" id="nRc.2.0.1.t15777-RA"/>
    </source>
</evidence>
<organism evidence="2 3">
    <name type="scientific">Romanomermis culicivorax</name>
    <name type="common">Nematode worm</name>
    <dbReference type="NCBI Taxonomy" id="13658"/>
    <lineage>
        <taxon>Eukaryota</taxon>
        <taxon>Metazoa</taxon>
        <taxon>Ecdysozoa</taxon>
        <taxon>Nematoda</taxon>
        <taxon>Enoplea</taxon>
        <taxon>Dorylaimia</taxon>
        <taxon>Mermithida</taxon>
        <taxon>Mermithoidea</taxon>
        <taxon>Mermithidae</taxon>
        <taxon>Romanomermis</taxon>
    </lineage>
</organism>
<sequence length="84" mass="9410">MMVGKMLDGWDDGRWRVRERRLDSVGDILVDVRMDGGWSGTTTVSFKPNLRCSTPYEKTIDNDSDLNEDDTASPSSNDDDNALP</sequence>
<keyword evidence="2" id="KW-1185">Reference proteome</keyword>
<protein>
    <submittedName>
        <fullName evidence="3">Uncharacterized protein</fullName>
    </submittedName>
</protein>
<reference evidence="3" key="1">
    <citation type="submission" date="2022-11" db="UniProtKB">
        <authorList>
            <consortium name="WormBaseParasite"/>
        </authorList>
    </citation>
    <scope>IDENTIFICATION</scope>
</reference>
<evidence type="ECO:0000256" key="1">
    <source>
        <dbReference type="SAM" id="MobiDB-lite"/>
    </source>
</evidence>
<dbReference type="AlphaFoldDB" id="A0A915IP66"/>
<dbReference type="WBParaSite" id="nRc.2.0.1.t15777-RA">
    <property type="protein sequence ID" value="nRc.2.0.1.t15777-RA"/>
    <property type="gene ID" value="nRc.2.0.1.g15777"/>
</dbReference>
<dbReference type="Proteomes" id="UP000887565">
    <property type="component" value="Unplaced"/>
</dbReference>
<proteinExistence type="predicted"/>
<feature type="compositionally biased region" description="Acidic residues" evidence="1">
    <location>
        <begin position="62"/>
        <end position="84"/>
    </location>
</feature>
<accession>A0A915IP66</accession>
<evidence type="ECO:0000313" key="2">
    <source>
        <dbReference type="Proteomes" id="UP000887565"/>
    </source>
</evidence>
<feature type="region of interest" description="Disordered" evidence="1">
    <location>
        <begin position="44"/>
        <end position="84"/>
    </location>
</feature>
<name>A0A915IP66_ROMCU</name>